<dbReference type="Proteomes" id="UP000095280">
    <property type="component" value="Unplaced"/>
</dbReference>
<dbReference type="WBParaSite" id="maker-unitig_25674-snap-gene-0.1-mRNA-1">
    <property type="protein sequence ID" value="maker-unitig_25674-snap-gene-0.1-mRNA-1"/>
    <property type="gene ID" value="maker-unitig_25674-snap-gene-0.1"/>
</dbReference>
<organism evidence="1 2">
    <name type="scientific">Macrostomum lignano</name>
    <dbReference type="NCBI Taxonomy" id="282301"/>
    <lineage>
        <taxon>Eukaryota</taxon>
        <taxon>Metazoa</taxon>
        <taxon>Spiralia</taxon>
        <taxon>Lophotrochozoa</taxon>
        <taxon>Platyhelminthes</taxon>
        <taxon>Rhabditophora</taxon>
        <taxon>Macrostomorpha</taxon>
        <taxon>Macrostomida</taxon>
        <taxon>Macrostomidae</taxon>
        <taxon>Macrostomum</taxon>
    </lineage>
</organism>
<keyword evidence="1" id="KW-1185">Reference proteome</keyword>
<reference evidence="2" key="1">
    <citation type="submission" date="2016-11" db="UniProtKB">
        <authorList>
            <consortium name="WormBaseParasite"/>
        </authorList>
    </citation>
    <scope>IDENTIFICATION</scope>
</reference>
<sequence>TLYLAVAQLAPAIALDAGRFRLRGVYRRCCPPTHIADRFDSLNWSPDPRTSTDKSGRAQSAVMFGWIPGTDPTRPLFNGSLPLPSLTKAKCCSPYYVRHEMDIPALARDYRAPAFSVELSG</sequence>
<evidence type="ECO:0000313" key="2">
    <source>
        <dbReference type="WBParaSite" id="maker-unitig_25674-snap-gene-0.1-mRNA-1"/>
    </source>
</evidence>
<accession>A0A1I8FAP8</accession>
<proteinExistence type="predicted"/>
<name>A0A1I8FAP8_9PLAT</name>
<protein>
    <submittedName>
        <fullName evidence="2">DUF2126 domain-containing protein</fullName>
    </submittedName>
</protein>
<dbReference type="AlphaFoldDB" id="A0A1I8FAP8"/>
<evidence type="ECO:0000313" key="1">
    <source>
        <dbReference type="Proteomes" id="UP000095280"/>
    </source>
</evidence>